<dbReference type="RefSeq" id="WP_154406484.1">
    <property type="nucleotide sequence ID" value="NZ_VUNR01000006.1"/>
</dbReference>
<evidence type="ECO:0000313" key="2">
    <source>
        <dbReference type="Proteomes" id="UP000433181"/>
    </source>
</evidence>
<keyword evidence="2" id="KW-1185">Reference proteome</keyword>
<accession>A0A6I2UGK6</accession>
<organism evidence="1 2">
    <name type="scientific">Anaerovibrio slackiae</name>
    <dbReference type="NCBI Taxonomy" id="2652309"/>
    <lineage>
        <taxon>Bacteria</taxon>
        <taxon>Bacillati</taxon>
        <taxon>Bacillota</taxon>
        <taxon>Negativicutes</taxon>
        <taxon>Selenomonadales</taxon>
        <taxon>Selenomonadaceae</taxon>
        <taxon>Anaerovibrio</taxon>
    </lineage>
</organism>
<reference evidence="1 2" key="1">
    <citation type="submission" date="2019-08" db="EMBL/GenBank/DDBJ databases">
        <title>In-depth cultivation of the pig gut microbiome towards novel bacterial diversity and tailored functional studies.</title>
        <authorList>
            <person name="Wylensek D."/>
            <person name="Hitch T.C.A."/>
            <person name="Clavel T."/>
        </authorList>
    </citation>
    <scope>NUCLEOTIDE SEQUENCE [LARGE SCALE GENOMIC DNA]</scope>
    <source>
        <strain evidence="1 2">WCA-693-APC-5D-A</strain>
    </source>
</reference>
<dbReference type="Proteomes" id="UP000433181">
    <property type="component" value="Unassembled WGS sequence"/>
</dbReference>
<gene>
    <name evidence="1" type="ORF">FYJ84_04865</name>
</gene>
<dbReference type="AlphaFoldDB" id="A0A6I2UGK6"/>
<protein>
    <submittedName>
        <fullName evidence="1">TIGR03984 family CRISPR-associated protein</fullName>
    </submittedName>
</protein>
<dbReference type="GeneID" id="96778239"/>
<dbReference type="EMBL" id="VUNR01000006">
    <property type="protein sequence ID" value="MSU08321.1"/>
    <property type="molecule type" value="Genomic_DNA"/>
</dbReference>
<name>A0A6I2UGK6_9FIRM</name>
<evidence type="ECO:0000313" key="1">
    <source>
        <dbReference type="EMBL" id="MSU08321.1"/>
    </source>
</evidence>
<sequence length="195" mass="21554">MSAANIVKYPYKAVSCLTSRKRVMAGSWQELLTVLAEALPEGGLVTAWLPQQVLWGRYDGKGFAFAKASSLTENVLEMRVFSREAEVYARNRGDNTYLVRICHDYPAGAAAAGAEGMETEYVDSLSRLWGENAGVADGYAVLQDADRKIQMKIPVDDGSHKYYGLVTRNYIGYTENNQAGYVDSRYVAIENGEVE</sequence>
<comment type="caution">
    <text evidence="1">The sequence shown here is derived from an EMBL/GenBank/DDBJ whole genome shotgun (WGS) entry which is preliminary data.</text>
</comment>
<dbReference type="NCBIfam" id="TIGR03984">
    <property type="entry name" value="CRISPR-associated protein Csx19"/>
    <property type="match status" value="1"/>
</dbReference>
<proteinExistence type="predicted"/>
<dbReference type="InterPro" id="IPR023815">
    <property type="entry name" value="CRISPR-assoc_Csx19"/>
</dbReference>